<keyword evidence="3" id="KW-0949">S-adenosyl-L-methionine</keyword>
<dbReference type="Pfam" id="PF08100">
    <property type="entry name" value="Dimerisation"/>
    <property type="match status" value="1"/>
</dbReference>
<sequence>MSNNAAVSETSAISGEGPSPNLFIDTLMGFQKTAAARAAVEVGVFKAIAAGADDASAIASATSSSERGVEILCDYLAFLGLLQKRDGRYGLTPSSAVFLDPESPAYFGGVVAFLASPEILGLLLDDPAAYVRNGGAVGLANIAPDNPIWIKFASAMTPLMAATADEVGERVAAWPRPPRKVLDIAAGHGRWGIAVGKAVPGSEVYAVDWRAVLQLAGRNAQEAGIGARYHPVPGSAFDVDWGQGYDLVLVPHFLHHFDPETCAGLLRKVRASLAPGGQVLAIENVVSEDGLSPPWPAAFSFLMLATTPKGEAFTAREYDDMARAAGFNGVTIEAMPPAPHSLLTFQ</sequence>
<dbReference type="EMBL" id="FQUP01000001">
    <property type="protein sequence ID" value="SHE89654.1"/>
    <property type="molecule type" value="Genomic_DNA"/>
</dbReference>
<evidence type="ECO:0000256" key="3">
    <source>
        <dbReference type="ARBA" id="ARBA00022691"/>
    </source>
</evidence>
<evidence type="ECO:0000259" key="5">
    <source>
        <dbReference type="Pfam" id="PF00891"/>
    </source>
</evidence>
<evidence type="ECO:0000256" key="2">
    <source>
        <dbReference type="ARBA" id="ARBA00022679"/>
    </source>
</evidence>
<dbReference type="OrthoDB" id="9766840at2"/>
<keyword evidence="1" id="KW-0489">Methyltransferase</keyword>
<reference evidence="7 8" key="1">
    <citation type="submission" date="2016-11" db="EMBL/GenBank/DDBJ databases">
        <authorList>
            <person name="Jaros S."/>
            <person name="Januszkiewicz K."/>
            <person name="Wedrychowicz H."/>
        </authorList>
    </citation>
    <scope>NUCLEOTIDE SEQUENCE [LARGE SCALE GENOMIC DNA]</scope>
    <source>
        <strain evidence="7 8">DSM 19436</strain>
    </source>
</reference>
<organism evidence="7 8">
    <name type="scientific">Kaistia soli DSM 19436</name>
    <dbReference type="NCBI Taxonomy" id="1122133"/>
    <lineage>
        <taxon>Bacteria</taxon>
        <taxon>Pseudomonadati</taxon>
        <taxon>Pseudomonadota</taxon>
        <taxon>Alphaproteobacteria</taxon>
        <taxon>Hyphomicrobiales</taxon>
        <taxon>Kaistiaceae</taxon>
        <taxon>Kaistia</taxon>
    </lineage>
</organism>
<dbReference type="AlphaFoldDB" id="A0A1M4X857"/>
<dbReference type="PIRSF" id="PIRSF005739">
    <property type="entry name" value="O-mtase"/>
    <property type="match status" value="1"/>
</dbReference>
<dbReference type="InterPro" id="IPR001077">
    <property type="entry name" value="COMT_C"/>
</dbReference>
<dbReference type="GO" id="GO:0032259">
    <property type="term" value="P:methylation"/>
    <property type="evidence" value="ECO:0007669"/>
    <property type="project" value="UniProtKB-KW"/>
</dbReference>
<keyword evidence="8" id="KW-1185">Reference proteome</keyword>
<evidence type="ECO:0000313" key="7">
    <source>
        <dbReference type="EMBL" id="SHE89654.1"/>
    </source>
</evidence>
<gene>
    <name evidence="7" type="ORF">SAMN02745157_1179</name>
</gene>
<keyword evidence="2" id="KW-0808">Transferase</keyword>
<dbReference type="GO" id="GO:0046983">
    <property type="term" value="F:protein dimerization activity"/>
    <property type="evidence" value="ECO:0007669"/>
    <property type="project" value="InterPro"/>
</dbReference>
<dbReference type="InterPro" id="IPR036388">
    <property type="entry name" value="WH-like_DNA-bd_sf"/>
</dbReference>
<dbReference type="Proteomes" id="UP000184485">
    <property type="component" value="Unassembled WGS sequence"/>
</dbReference>
<dbReference type="PROSITE" id="PS51683">
    <property type="entry name" value="SAM_OMT_II"/>
    <property type="match status" value="1"/>
</dbReference>
<evidence type="ECO:0000259" key="6">
    <source>
        <dbReference type="Pfam" id="PF08100"/>
    </source>
</evidence>
<dbReference type="PANTHER" id="PTHR43712:SF2">
    <property type="entry name" value="O-METHYLTRANSFERASE CICE"/>
    <property type="match status" value="1"/>
</dbReference>
<feature type="domain" description="O-methyltransferase C-terminal" evidence="5">
    <location>
        <begin position="143"/>
        <end position="328"/>
    </location>
</feature>
<dbReference type="InterPro" id="IPR029063">
    <property type="entry name" value="SAM-dependent_MTases_sf"/>
</dbReference>
<dbReference type="InterPro" id="IPR036390">
    <property type="entry name" value="WH_DNA-bd_sf"/>
</dbReference>
<evidence type="ECO:0000256" key="4">
    <source>
        <dbReference type="PIRSR" id="PIRSR005739-1"/>
    </source>
</evidence>
<accession>A0A1M4X857</accession>
<dbReference type="RefSeq" id="WP_073051776.1">
    <property type="nucleotide sequence ID" value="NZ_FQUP01000001.1"/>
</dbReference>
<protein>
    <submittedName>
        <fullName evidence="7">Dimerisation domain-containing protein</fullName>
    </submittedName>
</protein>
<proteinExistence type="predicted"/>
<dbReference type="CDD" id="cd02440">
    <property type="entry name" value="AdoMet_MTases"/>
    <property type="match status" value="1"/>
</dbReference>
<dbReference type="InterPro" id="IPR012967">
    <property type="entry name" value="COMT_dimerisation"/>
</dbReference>
<dbReference type="SUPFAM" id="SSF46785">
    <property type="entry name" value="Winged helix' DNA-binding domain"/>
    <property type="match status" value="1"/>
</dbReference>
<name>A0A1M4X857_9HYPH</name>
<evidence type="ECO:0000313" key="8">
    <source>
        <dbReference type="Proteomes" id="UP000184485"/>
    </source>
</evidence>
<dbReference type="STRING" id="1122133.SAMN02745157_1179"/>
<dbReference type="InterPro" id="IPR016461">
    <property type="entry name" value="COMT-like"/>
</dbReference>
<feature type="domain" description="O-methyltransferase dimerisation" evidence="6">
    <location>
        <begin position="25"/>
        <end position="99"/>
    </location>
</feature>
<dbReference type="PANTHER" id="PTHR43712">
    <property type="entry name" value="PUTATIVE (AFU_ORTHOLOGUE AFUA_4G14580)-RELATED"/>
    <property type="match status" value="1"/>
</dbReference>
<evidence type="ECO:0000256" key="1">
    <source>
        <dbReference type="ARBA" id="ARBA00022603"/>
    </source>
</evidence>
<dbReference type="Gene3D" id="3.40.50.150">
    <property type="entry name" value="Vaccinia Virus protein VP39"/>
    <property type="match status" value="1"/>
</dbReference>
<feature type="active site" description="Proton acceptor" evidence="4">
    <location>
        <position position="255"/>
    </location>
</feature>
<dbReference type="GO" id="GO:0008171">
    <property type="term" value="F:O-methyltransferase activity"/>
    <property type="evidence" value="ECO:0007669"/>
    <property type="project" value="InterPro"/>
</dbReference>
<dbReference type="Pfam" id="PF00891">
    <property type="entry name" value="Methyltransf_2"/>
    <property type="match status" value="1"/>
</dbReference>
<dbReference type="Gene3D" id="1.10.10.10">
    <property type="entry name" value="Winged helix-like DNA-binding domain superfamily/Winged helix DNA-binding domain"/>
    <property type="match status" value="1"/>
</dbReference>
<dbReference type="SUPFAM" id="SSF53335">
    <property type="entry name" value="S-adenosyl-L-methionine-dependent methyltransferases"/>
    <property type="match status" value="1"/>
</dbReference>